<evidence type="ECO:0000313" key="2">
    <source>
        <dbReference type="Proteomes" id="UP000290545"/>
    </source>
</evidence>
<protein>
    <submittedName>
        <fullName evidence="1">Uncharacterized protein</fullName>
    </submittedName>
</protein>
<dbReference type="EMBL" id="SDHZ01000001">
    <property type="protein sequence ID" value="RXK85538.1"/>
    <property type="molecule type" value="Genomic_DNA"/>
</dbReference>
<accession>A0A4Q1D9L6</accession>
<comment type="caution">
    <text evidence="1">The sequence shown here is derived from an EMBL/GenBank/DDBJ whole genome shotgun (WGS) entry which is preliminary data.</text>
</comment>
<organism evidence="1 2">
    <name type="scientific">Filimonas effusa</name>
    <dbReference type="NCBI Taxonomy" id="2508721"/>
    <lineage>
        <taxon>Bacteria</taxon>
        <taxon>Pseudomonadati</taxon>
        <taxon>Bacteroidota</taxon>
        <taxon>Chitinophagia</taxon>
        <taxon>Chitinophagales</taxon>
        <taxon>Chitinophagaceae</taxon>
        <taxon>Filimonas</taxon>
    </lineage>
</organism>
<evidence type="ECO:0000313" key="1">
    <source>
        <dbReference type="EMBL" id="RXK85538.1"/>
    </source>
</evidence>
<proteinExistence type="predicted"/>
<keyword evidence="2" id="KW-1185">Reference proteome</keyword>
<dbReference type="Proteomes" id="UP000290545">
    <property type="component" value="Unassembled WGS sequence"/>
</dbReference>
<dbReference type="RefSeq" id="WP_129001290.1">
    <property type="nucleotide sequence ID" value="NZ_SDHZ01000001.1"/>
</dbReference>
<gene>
    <name evidence="1" type="ORF">ESB13_01610</name>
</gene>
<reference evidence="1 2" key="1">
    <citation type="submission" date="2019-01" db="EMBL/GenBank/DDBJ databases">
        <title>Filimonas sp. strain TTM-71.</title>
        <authorList>
            <person name="Chen W.-M."/>
        </authorList>
    </citation>
    <scope>NUCLEOTIDE SEQUENCE [LARGE SCALE GENOMIC DNA]</scope>
    <source>
        <strain evidence="1 2">TTM-71</strain>
    </source>
</reference>
<dbReference type="AlphaFoldDB" id="A0A4Q1D9L6"/>
<name>A0A4Q1D9L6_9BACT</name>
<sequence length="92" mass="10560">MHKQHRPTRGVRNDGDDGCAFVISWGKNTGKLIPPKFLYQKVKKSSGNVTSDERKTYYKLHIPEQKQNGEIIATESVIMQSFNTDYHKILLP</sequence>